<dbReference type="AlphaFoldDB" id="A0A5D2LZ55"/>
<organism evidence="1 2">
    <name type="scientific">Gossypium tomentosum</name>
    <name type="common">Hawaiian cotton</name>
    <name type="synonym">Gossypium sandvicense</name>
    <dbReference type="NCBI Taxonomy" id="34277"/>
    <lineage>
        <taxon>Eukaryota</taxon>
        <taxon>Viridiplantae</taxon>
        <taxon>Streptophyta</taxon>
        <taxon>Embryophyta</taxon>
        <taxon>Tracheophyta</taxon>
        <taxon>Spermatophyta</taxon>
        <taxon>Magnoliopsida</taxon>
        <taxon>eudicotyledons</taxon>
        <taxon>Gunneridae</taxon>
        <taxon>Pentapetalae</taxon>
        <taxon>rosids</taxon>
        <taxon>malvids</taxon>
        <taxon>Malvales</taxon>
        <taxon>Malvaceae</taxon>
        <taxon>Malvoideae</taxon>
        <taxon>Gossypium</taxon>
    </lineage>
</organism>
<evidence type="ECO:0000313" key="2">
    <source>
        <dbReference type="Proteomes" id="UP000322667"/>
    </source>
</evidence>
<proteinExistence type="predicted"/>
<gene>
    <name evidence="1" type="ORF">ES332_D02G190400v1</name>
</gene>
<evidence type="ECO:0000313" key="1">
    <source>
        <dbReference type="EMBL" id="TYH84324.1"/>
    </source>
</evidence>
<dbReference type="EMBL" id="CM017624">
    <property type="protein sequence ID" value="TYH84324.1"/>
    <property type="molecule type" value="Genomic_DNA"/>
</dbReference>
<protein>
    <submittedName>
        <fullName evidence="1">Uncharacterized protein</fullName>
    </submittedName>
</protein>
<sequence>MSFPPNRNNLIHLKKEVKRFSNSLVGSKIWKSTEISFYLY</sequence>
<name>A0A5D2LZ55_GOSTO</name>
<reference evidence="1 2" key="1">
    <citation type="submission" date="2019-07" db="EMBL/GenBank/DDBJ databases">
        <title>WGS assembly of Gossypium tomentosum.</title>
        <authorList>
            <person name="Chen Z.J."/>
            <person name="Sreedasyam A."/>
            <person name="Ando A."/>
            <person name="Song Q."/>
            <person name="De L."/>
            <person name="Hulse-Kemp A."/>
            <person name="Ding M."/>
            <person name="Ye W."/>
            <person name="Kirkbride R."/>
            <person name="Jenkins J."/>
            <person name="Plott C."/>
            <person name="Lovell J."/>
            <person name="Lin Y.-M."/>
            <person name="Vaughn R."/>
            <person name="Liu B."/>
            <person name="Li W."/>
            <person name="Simpson S."/>
            <person name="Scheffler B."/>
            <person name="Saski C."/>
            <person name="Grover C."/>
            <person name="Hu G."/>
            <person name="Conover J."/>
            <person name="Carlson J."/>
            <person name="Shu S."/>
            <person name="Boston L."/>
            <person name="Williams M."/>
            <person name="Peterson D."/>
            <person name="Mcgee K."/>
            <person name="Jones D."/>
            <person name="Wendel J."/>
            <person name="Stelly D."/>
            <person name="Grimwood J."/>
            <person name="Schmutz J."/>
        </authorList>
    </citation>
    <scope>NUCLEOTIDE SEQUENCE [LARGE SCALE GENOMIC DNA]</scope>
    <source>
        <strain evidence="1">7179.01</strain>
    </source>
</reference>
<keyword evidence="2" id="KW-1185">Reference proteome</keyword>
<dbReference type="Proteomes" id="UP000322667">
    <property type="component" value="Chromosome D02"/>
</dbReference>
<accession>A0A5D2LZ55</accession>